<reference evidence="8" key="1">
    <citation type="submission" date="2021-01" db="EMBL/GenBank/DDBJ databases">
        <authorList>
            <person name="Corre E."/>
            <person name="Pelletier E."/>
            <person name="Niang G."/>
            <person name="Scheremetjew M."/>
            <person name="Finn R."/>
            <person name="Kale V."/>
            <person name="Holt S."/>
            <person name="Cochrane G."/>
            <person name="Meng A."/>
            <person name="Brown T."/>
            <person name="Cohen L."/>
        </authorList>
    </citation>
    <scope>NUCLEOTIDE SEQUENCE</scope>
    <source>
        <strain evidence="8">CCMP1510</strain>
    </source>
</reference>
<dbReference type="HAMAP" id="MF_00065">
    <property type="entry name" value="Adenylyl_sulf_kinase"/>
    <property type="match status" value="1"/>
</dbReference>
<dbReference type="NCBIfam" id="TIGR00455">
    <property type="entry name" value="apsK"/>
    <property type="match status" value="1"/>
</dbReference>
<protein>
    <recommendedName>
        <fullName evidence="1 5">Adenylyl-sulfate kinase</fullName>
        <ecNumber evidence="1 5">2.7.1.25</ecNumber>
    </recommendedName>
</protein>
<name>A0A7S3JZK1_9STRA</name>
<dbReference type="InterPro" id="IPR050512">
    <property type="entry name" value="Sulf_AdTrans/APS_kinase"/>
</dbReference>
<comment type="function">
    <text evidence="5">Catalyzes the synthesis of activated sulfate.</text>
</comment>
<dbReference type="GO" id="GO:0005737">
    <property type="term" value="C:cytoplasm"/>
    <property type="evidence" value="ECO:0007669"/>
    <property type="project" value="TreeGrafter"/>
</dbReference>
<keyword evidence="6" id="KW-1133">Transmembrane helix</keyword>
<evidence type="ECO:0000256" key="2">
    <source>
        <dbReference type="ARBA" id="ARBA00022679"/>
    </source>
</evidence>
<feature type="transmembrane region" description="Helical" evidence="6">
    <location>
        <begin position="17"/>
        <end position="34"/>
    </location>
</feature>
<dbReference type="UniPathway" id="UPA00140">
    <property type="reaction ID" value="UER00205"/>
</dbReference>
<dbReference type="GO" id="GO:0004781">
    <property type="term" value="F:sulfate adenylyltransferase (ATP) activity"/>
    <property type="evidence" value="ECO:0007669"/>
    <property type="project" value="TreeGrafter"/>
</dbReference>
<keyword evidence="5" id="KW-0418">Kinase</keyword>
<evidence type="ECO:0000259" key="7">
    <source>
        <dbReference type="Pfam" id="PF01583"/>
    </source>
</evidence>
<keyword evidence="3 5" id="KW-0547">Nucleotide-binding</keyword>
<dbReference type="EC" id="2.7.1.25" evidence="1 5"/>
<dbReference type="GO" id="GO:0019379">
    <property type="term" value="P:sulfate assimilation, phosphoadenylyl sulfate reduction by phosphoadenylyl-sulfate reductase (thioredoxin)"/>
    <property type="evidence" value="ECO:0007669"/>
    <property type="project" value="TreeGrafter"/>
</dbReference>
<evidence type="ECO:0000256" key="1">
    <source>
        <dbReference type="ARBA" id="ARBA00012121"/>
    </source>
</evidence>
<evidence type="ECO:0000256" key="3">
    <source>
        <dbReference type="ARBA" id="ARBA00022741"/>
    </source>
</evidence>
<dbReference type="SUPFAM" id="SSF52540">
    <property type="entry name" value="P-loop containing nucleoside triphosphate hydrolases"/>
    <property type="match status" value="1"/>
</dbReference>
<comment type="catalytic activity">
    <reaction evidence="5">
        <text>adenosine 5'-phosphosulfate + ATP = 3'-phosphoadenylyl sulfate + ADP + H(+)</text>
        <dbReference type="Rhea" id="RHEA:24152"/>
        <dbReference type="ChEBI" id="CHEBI:15378"/>
        <dbReference type="ChEBI" id="CHEBI:30616"/>
        <dbReference type="ChEBI" id="CHEBI:58243"/>
        <dbReference type="ChEBI" id="CHEBI:58339"/>
        <dbReference type="ChEBI" id="CHEBI:456216"/>
        <dbReference type="EC" id="2.7.1.25"/>
    </reaction>
</comment>
<dbReference type="InterPro" id="IPR059117">
    <property type="entry name" value="APS_kinase_dom"/>
</dbReference>
<gene>
    <name evidence="8" type="ORF">ALAG00032_LOCUS10619</name>
</gene>
<dbReference type="EMBL" id="HBIJ01015925">
    <property type="protein sequence ID" value="CAE0369855.1"/>
    <property type="molecule type" value="Transcribed_RNA"/>
</dbReference>
<keyword evidence="2 5" id="KW-0808">Transferase</keyword>
<proteinExistence type="inferred from homology"/>
<sequence length="272" mass="29748">MVGVDDDEKEISFNRRQMYLGGSVILLAIVFVLSRGSGSLRCSGEAFDIASYREAALAATPPNIIECAQAGIGGSQEACHLPRKERFLALDQKGITLWMTGLSGSGKSTIARALEEELVIKYGKHVQQLDGDNVRTGLNRDLGFSAADRKESVRRVSEIACLFNGGGVITIVTLVSPYRNDRDQARKRHEQQGLNFLEVFLDVPLTVVQDRDPKGLYAKVASGEIKDFTGVDAPYEPPLHPEITLPNQEMTVDECVQVLMNALQEAGVLHGY</sequence>
<dbReference type="InterPro" id="IPR002891">
    <property type="entry name" value="APS"/>
</dbReference>
<keyword evidence="6" id="KW-0812">Transmembrane</keyword>
<keyword evidence="4 5" id="KW-0067">ATP-binding</keyword>
<dbReference type="PANTHER" id="PTHR42700:SF1">
    <property type="entry name" value="SULFATE ADENYLYLTRANSFERASE"/>
    <property type="match status" value="1"/>
</dbReference>
<evidence type="ECO:0000313" key="8">
    <source>
        <dbReference type="EMBL" id="CAE0369855.1"/>
    </source>
</evidence>
<dbReference type="NCBIfam" id="NF003013">
    <property type="entry name" value="PRK03846.1"/>
    <property type="match status" value="1"/>
</dbReference>
<dbReference type="Pfam" id="PF01583">
    <property type="entry name" value="APS_kinase"/>
    <property type="match status" value="1"/>
</dbReference>
<dbReference type="GO" id="GO:0005524">
    <property type="term" value="F:ATP binding"/>
    <property type="evidence" value="ECO:0007669"/>
    <property type="project" value="UniProtKB-KW"/>
</dbReference>
<dbReference type="AlphaFoldDB" id="A0A7S3JZK1"/>
<evidence type="ECO:0000256" key="4">
    <source>
        <dbReference type="ARBA" id="ARBA00022840"/>
    </source>
</evidence>
<dbReference type="CDD" id="cd02027">
    <property type="entry name" value="APSK"/>
    <property type="match status" value="1"/>
</dbReference>
<evidence type="ECO:0000256" key="6">
    <source>
        <dbReference type="SAM" id="Phobius"/>
    </source>
</evidence>
<dbReference type="GO" id="GO:0010134">
    <property type="term" value="P:sulfate assimilation via adenylyl sulfate reduction"/>
    <property type="evidence" value="ECO:0007669"/>
    <property type="project" value="TreeGrafter"/>
</dbReference>
<evidence type="ECO:0000256" key="5">
    <source>
        <dbReference type="RuleBase" id="RU004347"/>
    </source>
</evidence>
<organism evidence="8">
    <name type="scientific">Aureoumbra lagunensis</name>
    <dbReference type="NCBI Taxonomy" id="44058"/>
    <lineage>
        <taxon>Eukaryota</taxon>
        <taxon>Sar</taxon>
        <taxon>Stramenopiles</taxon>
        <taxon>Ochrophyta</taxon>
        <taxon>Pelagophyceae</taxon>
        <taxon>Pelagomonadales</taxon>
        <taxon>Aureoumbra</taxon>
    </lineage>
</organism>
<dbReference type="Gene3D" id="3.40.50.300">
    <property type="entry name" value="P-loop containing nucleotide triphosphate hydrolases"/>
    <property type="match status" value="1"/>
</dbReference>
<dbReference type="GO" id="GO:0004020">
    <property type="term" value="F:adenylylsulfate kinase activity"/>
    <property type="evidence" value="ECO:0007669"/>
    <property type="project" value="UniProtKB-EC"/>
</dbReference>
<comment type="similarity">
    <text evidence="5">Belongs to the APS kinase family.</text>
</comment>
<dbReference type="GO" id="GO:0070814">
    <property type="term" value="P:hydrogen sulfide biosynthetic process"/>
    <property type="evidence" value="ECO:0007669"/>
    <property type="project" value="UniProtKB-UniPathway"/>
</dbReference>
<comment type="pathway">
    <text evidence="5">Sulfur metabolism; hydrogen sulfide biosynthesis; sulfite from sulfate: step 2/3.</text>
</comment>
<dbReference type="InterPro" id="IPR027417">
    <property type="entry name" value="P-loop_NTPase"/>
</dbReference>
<keyword evidence="6" id="KW-0472">Membrane</keyword>
<feature type="domain" description="APS kinase" evidence="7">
    <location>
        <begin position="93"/>
        <end position="245"/>
    </location>
</feature>
<dbReference type="PANTHER" id="PTHR42700">
    <property type="entry name" value="SULFATE ADENYLYLTRANSFERASE"/>
    <property type="match status" value="1"/>
</dbReference>
<accession>A0A7S3JZK1</accession>